<dbReference type="EMBL" id="BLBS01000043">
    <property type="protein sequence ID" value="GET90779.1"/>
    <property type="molecule type" value="Genomic_DNA"/>
</dbReference>
<accession>A0A640KTH5</accession>
<dbReference type="PANTHER" id="PTHR13376">
    <property type="entry name" value="INTRAFLAGELLAR TRANSPORT PROTEIN 46 HOMOLOG"/>
    <property type="match status" value="1"/>
</dbReference>
<evidence type="ECO:0000256" key="5">
    <source>
        <dbReference type="ARBA" id="ARBA00023212"/>
    </source>
</evidence>
<proteinExistence type="inferred from homology"/>
<keyword evidence="4" id="KW-0969">Cilium</keyword>
<dbReference type="GO" id="GO:0030992">
    <property type="term" value="C:intraciliary transport particle B"/>
    <property type="evidence" value="ECO:0007669"/>
    <property type="project" value="TreeGrafter"/>
</dbReference>
<dbReference type="GO" id="GO:0060271">
    <property type="term" value="P:cilium assembly"/>
    <property type="evidence" value="ECO:0007669"/>
    <property type="project" value="TreeGrafter"/>
</dbReference>
<evidence type="ECO:0000313" key="9">
    <source>
        <dbReference type="Proteomes" id="UP000419144"/>
    </source>
</evidence>
<evidence type="ECO:0000256" key="6">
    <source>
        <dbReference type="ARBA" id="ARBA00023273"/>
    </source>
</evidence>
<feature type="compositionally biased region" description="Polar residues" evidence="7">
    <location>
        <begin position="66"/>
        <end position="82"/>
    </location>
</feature>
<evidence type="ECO:0000256" key="2">
    <source>
        <dbReference type="ARBA" id="ARBA00007700"/>
    </source>
</evidence>
<feature type="compositionally biased region" description="Acidic residues" evidence="7">
    <location>
        <begin position="187"/>
        <end position="207"/>
    </location>
</feature>
<feature type="region of interest" description="Disordered" evidence="7">
    <location>
        <begin position="149"/>
        <end position="216"/>
    </location>
</feature>
<comment type="similarity">
    <text evidence="2">Belongs to the IFT46 family.</text>
</comment>
<evidence type="ECO:0000256" key="7">
    <source>
        <dbReference type="SAM" id="MobiDB-lite"/>
    </source>
</evidence>
<dbReference type="AlphaFoldDB" id="A0A640KTH5"/>
<dbReference type="GO" id="GO:0005815">
    <property type="term" value="C:microtubule organizing center"/>
    <property type="evidence" value="ECO:0007669"/>
    <property type="project" value="TreeGrafter"/>
</dbReference>
<comment type="subcellular location">
    <subcellularLocation>
        <location evidence="1">Cytoplasm</location>
        <location evidence="1">Cytoskeleton</location>
        <location evidence="1">Cilium basal body</location>
    </subcellularLocation>
</comment>
<dbReference type="Pfam" id="PF12317">
    <property type="entry name" value="IFT46_B_C"/>
    <property type="match status" value="1"/>
</dbReference>
<comment type="caution">
    <text evidence="8">The sequence shown here is derived from an EMBL/GenBank/DDBJ whole genome shotgun (WGS) entry which is preliminary data.</text>
</comment>
<protein>
    <recommendedName>
        <fullName evidence="10">Intraflagellar transport complex B protein 46 C terminal</fullName>
    </recommendedName>
</protein>
<evidence type="ECO:0000313" key="8">
    <source>
        <dbReference type="EMBL" id="GET90779.1"/>
    </source>
</evidence>
<name>A0A640KTH5_LEITA</name>
<keyword evidence="3" id="KW-0963">Cytoplasm</keyword>
<dbReference type="PANTHER" id="PTHR13376:SF0">
    <property type="entry name" value="INTRAFLAGELLAR TRANSPORT PROTEIN 46 HOMOLOG"/>
    <property type="match status" value="1"/>
</dbReference>
<keyword evidence="5" id="KW-0206">Cytoskeleton</keyword>
<sequence length="460" mass="50008">MSDTSDESGSASVYNEGTQRTEEDASETRSEPSRKSVDDLPIPVPGHPQESPVAAIGTGGGGYTAPSPSVTDSGIFSQSTNTDQERRMEDVTALRTEETAASAVPGGELMLNNPNDERIEVRSAENVKTPRASSGQLFAQVADVGGEGREIGQPIENAPHDEAIPVSPSVSHVTTPVAMRVGKPMCPDDDDEREDEGEETAEEDEGGTEISTGREYRAEGYAGQRPTDLAEAASVTPAGDPQLGYNPSKYARVNATASPEVQDLFKKILEYEPFSAELPAKLRPFVPDYIPTVGDLDPFVKIPRPDGIPDGLGLEIVDEPTIPQSNPAVVLLELNATNAHGVAADVVDSLENAANRPEVIDRWISDIKKVHYKKALPTVNYQRPMPDIETLMQVWPQQFEEVLNSDIAFPPSHIDLDLDQYVRTLCAILDIPTYSSLIDSLHVMFTLYEEFCSNQHFQHV</sequence>
<dbReference type="OrthoDB" id="2119217at2759"/>
<evidence type="ECO:0000256" key="4">
    <source>
        <dbReference type="ARBA" id="ARBA00023069"/>
    </source>
</evidence>
<dbReference type="SMR" id="A0A640KTH5"/>
<keyword evidence="9" id="KW-1185">Reference proteome</keyword>
<evidence type="ECO:0000256" key="3">
    <source>
        <dbReference type="ARBA" id="ARBA00022490"/>
    </source>
</evidence>
<dbReference type="Proteomes" id="UP000419144">
    <property type="component" value="Unassembled WGS sequence"/>
</dbReference>
<dbReference type="VEuPathDB" id="TriTrypDB:LtaPh_3018000"/>
<evidence type="ECO:0000256" key="1">
    <source>
        <dbReference type="ARBA" id="ARBA00004120"/>
    </source>
</evidence>
<evidence type="ECO:0008006" key="10">
    <source>
        <dbReference type="Google" id="ProtNLM"/>
    </source>
</evidence>
<feature type="region of interest" description="Disordered" evidence="7">
    <location>
        <begin position="1"/>
        <end position="91"/>
    </location>
</feature>
<feature type="compositionally biased region" description="Polar residues" evidence="7">
    <location>
        <begin position="7"/>
        <end position="18"/>
    </location>
</feature>
<keyword evidence="6" id="KW-0966">Cell projection</keyword>
<gene>
    <name evidence="8" type="ORF">LtaPh_3018000</name>
</gene>
<dbReference type="InterPro" id="IPR022088">
    <property type="entry name" value="Intraflagellar_transp_cmplxB"/>
</dbReference>
<dbReference type="GO" id="GO:0031514">
    <property type="term" value="C:motile cilium"/>
    <property type="evidence" value="ECO:0007669"/>
    <property type="project" value="TreeGrafter"/>
</dbReference>
<feature type="compositionally biased region" description="Basic and acidic residues" evidence="7">
    <location>
        <begin position="19"/>
        <end position="38"/>
    </location>
</feature>
<organism evidence="8 9">
    <name type="scientific">Leishmania tarentolae</name>
    <name type="common">Sauroleishmania tarentolae</name>
    <dbReference type="NCBI Taxonomy" id="5689"/>
    <lineage>
        <taxon>Eukaryota</taxon>
        <taxon>Discoba</taxon>
        <taxon>Euglenozoa</taxon>
        <taxon>Kinetoplastea</taxon>
        <taxon>Metakinetoplastina</taxon>
        <taxon>Trypanosomatida</taxon>
        <taxon>Trypanosomatidae</taxon>
        <taxon>Leishmaniinae</taxon>
        <taxon>Leishmania</taxon>
        <taxon>lizard Leishmania</taxon>
    </lineage>
</organism>
<reference evidence="8" key="1">
    <citation type="submission" date="2019-11" db="EMBL/GenBank/DDBJ databases">
        <title>Leishmania tarentolae CDS.</title>
        <authorList>
            <person name="Goto Y."/>
            <person name="Yamagishi J."/>
        </authorList>
    </citation>
    <scope>NUCLEOTIDE SEQUENCE [LARGE SCALE GENOMIC DNA]</scope>
    <source>
        <strain evidence="8">Parrot Tar II</strain>
    </source>
</reference>
<dbReference type="GO" id="GO:0042073">
    <property type="term" value="P:intraciliary transport"/>
    <property type="evidence" value="ECO:0007669"/>
    <property type="project" value="InterPro"/>
</dbReference>
<feature type="compositionally biased region" description="Low complexity" evidence="7">
    <location>
        <begin position="165"/>
        <end position="177"/>
    </location>
</feature>